<dbReference type="PANTHER" id="PTHR42784">
    <property type="entry name" value="PYRANOSE 2-OXIDASE"/>
    <property type="match status" value="1"/>
</dbReference>
<proteinExistence type="inferred from homology"/>
<feature type="domain" description="Glucose-methanol-choline oxidoreductase N-terminal" evidence="6">
    <location>
        <begin position="98"/>
        <end position="271"/>
    </location>
</feature>
<comment type="caution">
    <text evidence="7">The sequence shown here is derived from an EMBL/GenBank/DDBJ whole genome shotgun (WGS) entry which is preliminary data.</text>
</comment>
<evidence type="ECO:0000256" key="5">
    <source>
        <dbReference type="ARBA" id="ARBA00023002"/>
    </source>
</evidence>
<organism evidence="7 8">
    <name type="scientific">Cytobacillus oceanisediminis</name>
    <dbReference type="NCBI Taxonomy" id="665099"/>
    <lineage>
        <taxon>Bacteria</taxon>
        <taxon>Bacillati</taxon>
        <taxon>Bacillota</taxon>
        <taxon>Bacilli</taxon>
        <taxon>Bacillales</taxon>
        <taxon>Bacillaceae</taxon>
        <taxon>Cytobacillus</taxon>
    </lineage>
</organism>
<keyword evidence="5" id="KW-0560">Oxidoreductase</keyword>
<keyword evidence="3" id="KW-0285">Flavoprotein</keyword>
<evidence type="ECO:0000256" key="2">
    <source>
        <dbReference type="ARBA" id="ARBA00010790"/>
    </source>
</evidence>
<evidence type="ECO:0000256" key="3">
    <source>
        <dbReference type="ARBA" id="ARBA00022630"/>
    </source>
</evidence>
<dbReference type="InterPro" id="IPR051473">
    <property type="entry name" value="P2Ox-like"/>
</dbReference>
<comment type="cofactor">
    <cofactor evidence="1">
        <name>FAD</name>
        <dbReference type="ChEBI" id="CHEBI:57692"/>
    </cofactor>
</comment>
<evidence type="ECO:0000313" key="8">
    <source>
        <dbReference type="Proteomes" id="UP000318667"/>
    </source>
</evidence>
<dbReference type="SUPFAM" id="SSF51905">
    <property type="entry name" value="FAD/NAD(P)-binding domain"/>
    <property type="match status" value="1"/>
</dbReference>
<gene>
    <name evidence="7" type="ORF">IQ19_03901</name>
</gene>
<dbReference type="AlphaFoldDB" id="A0A562JJI2"/>
<comment type="similarity">
    <text evidence="2">Belongs to the GMC oxidoreductase family.</text>
</comment>
<dbReference type="InterPro" id="IPR036188">
    <property type="entry name" value="FAD/NAD-bd_sf"/>
</dbReference>
<dbReference type="GO" id="GO:0016614">
    <property type="term" value="F:oxidoreductase activity, acting on CH-OH group of donors"/>
    <property type="evidence" value="ECO:0007669"/>
    <property type="project" value="InterPro"/>
</dbReference>
<reference evidence="7 8" key="1">
    <citation type="journal article" date="2015" name="Stand. Genomic Sci.">
        <title>Genomic Encyclopedia of Bacterial and Archaeal Type Strains, Phase III: the genomes of soil and plant-associated and newly described type strains.</title>
        <authorList>
            <person name="Whitman W.B."/>
            <person name="Woyke T."/>
            <person name="Klenk H.P."/>
            <person name="Zhou Y."/>
            <person name="Lilburn T.G."/>
            <person name="Beck B.J."/>
            <person name="De Vos P."/>
            <person name="Vandamme P."/>
            <person name="Eisen J.A."/>
            <person name="Garrity G."/>
            <person name="Hugenholtz P."/>
            <person name="Kyrpides N.C."/>
        </authorList>
    </citation>
    <scope>NUCLEOTIDE SEQUENCE [LARGE SCALE GENOMIC DNA]</scope>
    <source>
        <strain evidence="7 8">CGMCC 1.10115</strain>
    </source>
</reference>
<protein>
    <submittedName>
        <fullName evidence="7">Gluconate 5-dehydrogenase</fullName>
    </submittedName>
</protein>
<evidence type="ECO:0000256" key="1">
    <source>
        <dbReference type="ARBA" id="ARBA00001974"/>
    </source>
</evidence>
<dbReference type="InterPro" id="IPR000172">
    <property type="entry name" value="GMC_OxRdtase_N"/>
</dbReference>
<dbReference type="Pfam" id="PF00732">
    <property type="entry name" value="GMC_oxred_N"/>
    <property type="match status" value="1"/>
</dbReference>
<dbReference type="GO" id="GO:0050660">
    <property type="term" value="F:flavin adenine dinucleotide binding"/>
    <property type="evidence" value="ECO:0007669"/>
    <property type="project" value="InterPro"/>
</dbReference>
<dbReference type="Gene3D" id="3.50.50.60">
    <property type="entry name" value="FAD/NAD(P)-binding domain"/>
    <property type="match status" value="1"/>
</dbReference>
<evidence type="ECO:0000256" key="4">
    <source>
        <dbReference type="ARBA" id="ARBA00022827"/>
    </source>
</evidence>
<dbReference type="Proteomes" id="UP000318667">
    <property type="component" value="Unassembled WGS sequence"/>
</dbReference>
<sequence length="309" mass="35084">MVNRSKFIEDISLDEMEKKHYDVLIVGSGAGGGALLWRLCKNWKREERKKIGIIEKGKVLFSTNYWNSNNFSFEKYKNMASQSGKNLPNFSGATQIFALGGKTLFWSAVTPRFHFSELKKWPISIKDLNSYYLIAERIMNVSLSTSNSQFSPQSILNFLNQHGFQEAIRTPKAISYDSKKNRLGKQKLFSSIDFLIEGKKQRSFDLALNACATKVNVEKNKKIGIEVKSGNKEYYLYSKNIVLSMGTLETPRILLHSGIQGNALGHFLTHHSYVRAIGKHESSFIESILIPETVNNPFQIQLNVSNKKS</sequence>
<dbReference type="OrthoDB" id="9787779at2"/>
<keyword evidence="4" id="KW-0274">FAD</keyword>
<dbReference type="RefSeq" id="WP_144544096.1">
    <property type="nucleotide sequence ID" value="NZ_CBCSDC010000013.1"/>
</dbReference>
<dbReference type="EMBL" id="VLKI01000013">
    <property type="protein sequence ID" value="TWH83165.1"/>
    <property type="molecule type" value="Genomic_DNA"/>
</dbReference>
<dbReference type="PANTHER" id="PTHR42784:SF1">
    <property type="entry name" value="PYRANOSE 2-OXIDASE"/>
    <property type="match status" value="1"/>
</dbReference>
<name>A0A562JJI2_9BACI</name>
<dbReference type="GeneID" id="65405024"/>
<accession>A0A562JJI2</accession>
<keyword evidence="8" id="KW-1185">Reference proteome</keyword>
<evidence type="ECO:0000313" key="7">
    <source>
        <dbReference type="EMBL" id="TWH83165.1"/>
    </source>
</evidence>
<evidence type="ECO:0000259" key="6">
    <source>
        <dbReference type="Pfam" id="PF00732"/>
    </source>
</evidence>